<dbReference type="AlphaFoldDB" id="A0A559JXJ9"/>
<dbReference type="RefSeq" id="WP_144698288.1">
    <property type="nucleotide sequence ID" value="NZ_VNJJ01000001.1"/>
</dbReference>
<name>A0A559JXJ9_9BACL</name>
<comment type="caution">
    <text evidence="3">The sequence shown here is derived from an EMBL/GenBank/DDBJ whole genome shotgun (WGS) entry which is preliminary data.</text>
</comment>
<evidence type="ECO:0000256" key="1">
    <source>
        <dbReference type="SAM" id="Phobius"/>
    </source>
</evidence>
<keyword evidence="1" id="KW-0812">Transmembrane</keyword>
<keyword evidence="1" id="KW-1133">Transmembrane helix</keyword>
<proteinExistence type="predicted"/>
<dbReference type="SUPFAM" id="SSF54403">
    <property type="entry name" value="Cystatin/monellin"/>
    <property type="match status" value="2"/>
</dbReference>
<evidence type="ECO:0000313" key="3">
    <source>
        <dbReference type="EMBL" id="TVY04606.1"/>
    </source>
</evidence>
<dbReference type="Gene3D" id="3.10.450.40">
    <property type="match status" value="2"/>
</dbReference>
<protein>
    <recommendedName>
        <fullName evidence="2">Cell wall elongation regulator TseB-like domain-containing protein</fullName>
    </recommendedName>
</protein>
<keyword evidence="4" id="KW-1185">Reference proteome</keyword>
<accession>A0A559JXJ9</accession>
<gene>
    <name evidence="3" type="ORF">FPZ45_03285</name>
</gene>
<dbReference type="InterPro" id="IPR046350">
    <property type="entry name" value="Cystatin_sf"/>
</dbReference>
<organism evidence="3 4">
    <name type="scientific">Cohnella terricola</name>
    <dbReference type="NCBI Taxonomy" id="1289167"/>
    <lineage>
        <taxon>Bacteria</taxon>
        <taxon>Bacillati</taxon>
        <taxon>Bacillota</taxon>
        <taxon>Bacilli</taxon>
        <taxon>Bacillales</taxon>
        <taxon>Paenibacillaceae</taxon>
        <taxon>Cohnella</taxon>
    </lineage>
</organism>
<dbReference type="InterPro" id="IPR041401">
    <property type="entry name" value="TseB-like_dom"/>
</dbReference>
<reference evidence="3 4" key="1">
    <citation type="submission" date="2019-07" db="EMBL/GenBank/DDBJ databases">
        <authorList>
            <person name="Kim J."/>
        </authorList>
    </citation>
    <scope>NUCLEOTIDE SEQUENCE [LARGE SCALE GENOMIC DNA]</scope>
    <source>
        <strain evidence="3 4">G13</strain>
    </source>
</reference>
<evidence type="ECO:0000259" key="2">
    <source>
        <dbReference type="Pfam" id="PF17881"/>
    </source>
</evidence>
<dbReference type="Pfam" id="PF17881">
    <property type="entry name" value="TseB"/>
    <property type="match status" value="1"/>
</dbReference>
<evidence type="ECO:0000313" key="4">
    <source>
        <dbReference type="Proteomes" id="UP000316330"/>
    </source>
</evidence>
<sequence length="174" mass="20203">MKLSRSEGKRKLPSLSLAKWLFLIAGFVVFVAVCFVLYVRTADADYRNAEKQAIRIAKEQGGLTEISEAVRHTWIETVWIVTGKDADGADWMIFERKDGLARENISENLSENQMLAKFAQEHEGEPIRIMPGWFNDHPAWEIRYWNEKSEEHQTLDFYSFKDGTLLKRYVLSSQ</sequence>
<feature type="domain" description="Cell wall elongation regulator TseB-like" evidence="2">
    <location>
        <begin position="52"/>
        <end position="90"/>
    </location>
</feature>
<feature type="transmembrane region" description="Helical" evidence="1">
    <location>
        <begin position="20"/>
        <end position="39"/>
    </location>
</feature>
<dbReference type="Proteomes" id="UP000316330">
    <property type="component" value="Unassembled WGS sequence"/>
</dbReference>
<keyword evidence="1" id="KW-0472">Membrane</keyword>
<dbReference type="EMBL" id="VNJJ01000001">
    <property type="protein sequence ID" value="TVY04606.1"/>
    <property type="molecule type" value="Genomic_DNA"/>
</dbReference>
<dbReference type="OrthoDB" id="2678417at2"/>